<reference evidence="1 2" key="1">
    <citation type="submission" date="2019-06" db="EMBL/GenBank/DDBJ databases">
        <title>A chromosomal-level reference genome of Carpinus fangiana (Coryloideae, Betulaceae).</title>
        <authorList>
            <person name="Yang X."/>
            <person name="Wang Z."/>
            <person name="Zhang L."/>
            <person name="Hao G."/>
            <person name="Liu J."/>
            <person name="Yang Y."/>
        </authorList>
    </citation>
    <scope>NUCLEOTIDE SEQUENCE [LARGE SCALE GENOMIC DNA]</scope>
    <source>
        <strain evidence="1">Cfa_2016G</strain>
        <tissue evidence="1">Leaf</tissue>
    </source>
</reference>
<dbReference type="EMBL" id="CM017324">
    <property type="protein sequence ID" value="KAE8036877.1"/>
    <property type="molecule type" value="Genomic_DNA"/>
</dbReference>
<evidence type="ECO:0000313" key="1">
    <source>
        <dbReference type="EMBL" id="KAE8036877.1"/>
    </source>
</evidence>
<name>A0A660KKI5_9ROSI</name>
<evidence type="ECO:0000313" key="2">
    <source>
        <dbReference type="Proteomes" id="UP000327013"/>
    </source>
</evidence>
<keyword evidence="2" id="KW-1185">Reference proteome</keyword>
<organism evidence="1 2">
    <name type="scientific">Carpinus fangiana</name>
    <dbReference type="NCBI Taxonomy" id="176857"/>
    <lineage>
        <taxon>Eukaryota</taxon>
        <taxon>Viridiplantae</taxon>
        <taxon>Streptophyta</taxon>
        <taxon>Embryophyta</taxon>
        <taxon>Tracheophyta</taxon>
        <taxon>Spermatophyta</taxon>
        <taxon>Magnoliopsida</taxon>
        <taxon>eudicotyledons</taxon>
        <taxon>Gunneridae</taxon>
        <taxon>Pentapetalae</taxon>
        <taxon>rosids</taxon>
        <taxon>fabids</taxon>
        <taxon>Fagales</taxon>
        <taxon>Betulaceae</taxon>
        <taxon>Carpinus</taxon>
    </lineage>
</organism>
<dbReference type="Proteomes" id="UP000327013">
    <property type="component" value="Chromosome 4"/>
</dbReference>
<accession>A0A660KKI5</accession>
<proteinExistence type="predicted"/>
<sequence>MGGFGGGDGGSAILKAGISFLWERNKNEETTRCEGLFTLKFDRIWVKSPSSRLSPFVCVATMQSPPAQALSLSLPSRSPKVIVSGLERRFYQQCSGSASPLL</sequence>
<dbReference type="AlphaFoldDB" id="A0A660KKI5"/>
<protein>
    <submittedName>
        <fullName evidence="1">Uncharacterized protein</fullName>
    </submittedName>
</protein>
<gene>
    <name evidence="1" type="ORF">FH972_009510</name>
</gene>